<dbReference type="AlphaFoldDB" id="V5IRB2"/>
<name>V5IRB2_NEUCR</name>
<dbReference type="EMBL" id="CM002236">
    <property type="protein sequence ID" value="ESA44395.1"/>
    <property type="molecule type" value="Genomic_DNA"/>
</dbReference>
<sequence>MSQYDPPSHPTELSPILSHPVFPYHHPTTTTTTTTTTTMNLLSSDLRQRPAWTEVVSQLLHQPGGQWQVFVPFQQETELRYNDITLMVPSGNSYRVLRLLLYSAADVGRARTMQWIGGLYDFCRSDRSDASQAKIVYALETDEEGKEKGMEGFMKLQISLLSTRNPPLSSIPILPISHPSELPSLLSSLQQQPPPSSTPATAHIPIPPTTHAHHHPNSYQHHHPRAPYITTSIPSRDTLLPLCTVPTATHRNRSRSYILFHPLSPQSCAILSGPIFRNFPGLRDLLELVETPEGKEQIRNAMALASGGSEQVEVEVERFLAFWEHEFAV</sequence>
<evidence type="ECO:0000256" key="1">
    <source>
        <dbReference type="SAM" id="MobiDB-lite"/>
    </source>
</evidence>
<proteinExistence type="predicted"/>
<evidence type="ECO:0000313" key="3">
    <source>
        <dbReference type="Proteomes" id="UP000001805"/>
    </source>
</evidence>
<dbReference type="RefSeq" id="XP_011393443.1">
    <property type="nucleotide sequence ID" value="XM_011395141.1"/>
</dbReference>
<evidence type="ECO:0000313" key="2">
    <source>
        <dbReference type="EMBL" id="ESA44395.1"/>
    </source>
</evidence>
<dbReference type="OrthoDB" id="10365473at2759"/>
<dbReference type="GeneID" id="23569498"/>
<gene>
    <name evidence="2" type="ORF">NCU16492</name>
</gene>
<dbReference type="Proteomes" id="UP000001805">
    <property type="component" value="Chromosome 1, Linkage Group I"/>
</dbReference>
<feature type="region of interest" description="Disordered" evidence="1">
    <location>
        <begin position="185"/>
        <end position="228"/>
    </location>
</feature>
<protein>
    <submittedName>
        <fullName evidence="2">Uncharacterized protein</fullName>
    </submittedName>
</protein>
<feature type="compositionally biased region" description="Basic residues" evidence="1">
    <location>
        <begin position="211"/>
        <end position="225"/>
    </location>
</feature>
<dbReference type="KEGG" id="ncr:NCU16492"/>
<dbReference type="VEuPathDB" id="FungiDB:NCU16492"/>
<accession>V5IRB2</accession>
<keyword evidence="3" id="KW-1185">Reference proteome</keyword>
<feature type="region of interest" description="Disordered" evidence="1">
    <location>
        <begin position="1"/>
        <end position="34"/>
    </location>
</feature>
<reference evidence="2 3" key="1">
    <citation type="journal article" date="2003" name="Nature">
        <title>The genome sequence of the filamentous fungus Neurospora crassa.</title>
        <authorList>
            <person name="Galagan J.E."/>
            <person name="Calvo S.E."/>
            <person name="Borkovich K.A."/>
            <person name="Selker E.U."/>
            <person name="Read N.D."/>
            <person name="Jaffe D."/>
            <person name="FitzHugh W."/>
            <person name="Ma L.J."/>
            <person name="Smirnov S."/>
            <person name="Purcell S."/>
            <person name="Rehman B."/>
            <person name="Elkins T."/>
            <person name="Engels R."/>
            <person name="Wang S."/>
            <person name="Nielsen C.B."/>
            <person name="Butler J."/>
            <person name="Endrizzi M."/>
            <person name="Qui D."/>
            <person name="Ianakiev P."/>
            <person name="Bell-Pedersen D."/>
            <person name="Nelson M.A."/>
            <person name="Werner-Washburne M."/>
            <person name="Selitrennikoff C.P."/>
            <person name="Kinsey J.A."/>
            <person name="Braun E.L."/>
            <person name="Zelter A."/>
            <person name="Schulte U."/>
            <person name="Kothe G.O."/>
            <person name="Jedd G."/>
            <person name="Mewes W."/>
            <person name="Staben C."/>
            <person name="Marcotte E."/>
            <person name="Greenberg D."/>
            <person name="Roy A."/>
            <person name="Foley K."/>
            <person name="Naylor J."/>
            <person name="Stange-Thomann N."/>
            <person name="Barrett R."/>
            <person name="Gnerre S."/>
            <person name="Kamal M."/>
            <person name="Kamvysselis M."/>
            <person name="Mauceli E."/>
            <person name="Bielke C."/>
            <person name="Rudd S."/>
            <person name="Frishman D."/>
            <person name="Krystofova S."/>
            <person name="Rasmussen C."/>
            <person name="Metzenberg R.L."/>
            <person name="Perkins D.D."/>
            <person name="Kroken S."/>
            <person name="Cogoni C."/>
            <person name="Macino G."/>
            <person name="Catcheside D."/>
            <person name="Li W."/>
            <person name="Pratt R.J."/>
            <person name="Osmani S.A."/>
            <person name="DeSouza C.P."/>
            <person name="Glass L."/>
            <person name="Orbach M.J."/>
            <person name="Berglund J.A."/>
            <person name="Voelker R."/>
            <person name="Yarden O."/>
            <person name="Plamann M."/>
            <person name="Seiler S."/>
            <person name="Dunlap J."/>
            <person name="Radford A."/>
            <person name="Aramayo R."/>
            <person name="Natvig D.O."/>
            <person name="Alex L.A."/>
            <person name="Mannhaupt G."/>
            <person name="Ebbole D.J."/>
            <person name="Freitag M."/>
            <person name="Paulsen I."/>
            <person name="Sachs M.S."/>
            <person name="Lander E.S."/>
            <person name="Nusbaum C."/>
            <person name="Birren B."/>
        </authorList>
    </citation>
    <scope>NUCLEOTIDE SEQUENCE [LARGE SCALE GENOMIC DNA]</scope>
    <source>
        <strain evidence="3">ATCC 24698 / 74-OR23-1A / CBS 708.71 / DSM 1257 / FGSC 987</strain>
    </source>
</reference>
<dbReference type="InParanoid" id="V5IRB2"/>
<organism evidence="2 3">
    <name type="scientific">Neurospora crassa (strain ATCC 24698 / 74-OR23-1A / CBS 708.71 / DSM 1257 / FGSC 987)</name>
    <dbReference type="NCBI Taxonomy" id="367110"/>
    <lineage>
        <taxon>Eukaryota</taxon>
        <taxon>Fungi</taxon>
        <taxon>Dikarya</taxon>
        <taxon>Ascomycota</taxon>
        <taxon>Pezizomycotina</taxon>
        <taxon>Sordariomycetes</taxon>
        <taxon>Sordariomycetidae</taxon>
        <taxon>Sordariales</taxon>
        <taxon>Sordariaceae</taxon>
        <taxon>Neurospora</taxon>
    </lineage>
</organism>